<evidence type="ECO:0000256" key="1">
    <source>
        <dbReference type="ARBA" id="ARBA00005369"/>
    </source>
</evidence>
<dbReference type="KEGG" id="ddz:DSYM_02250"/>
<dbReference type="PANTHER" id="PTHR11579">
    <property type="entry name" value="PROTEIN-L-ISOASPARTATE O-METHYLTRANSFERASE"/>
    <property type="match status" value="1"/>
</dbReference>
<name>A0A809RTJ6_9PROT</name>
<dbReference type="PROSITE" id="PS01279">
    <property type="entry name" value="PCMT"/>
    <property type="match status" value="1"/>
</dbReference>
<feature type="domain" description="Ribosomal RNA adenine methylase transferase N-terminal" evidence="7">
    <location>
        <begin position="65"/>
        <end position="210"/>
    </location>
</feature>
<keyword evidence="4 8" id="KW-0808">Transferase</keyword>
<dbReference type="GO" id="GO:0005737">
    <property type="term" value="C:cytoplasm"/>
    <property type="evidence" value="ECO:0007669"/>
    <property type="project" value="TreeGrafter"/>
</dbReference>
<protein>
    <recommendedName>
        <fullName evidence="2">Protein-L-isoaspartate O-methyltransferase</fullName>
    </recommendedName>
    <alternativeName>
        <fullName evidence="6">Protein L-isoaspartyl methyltransferase</fullName>
    </alternativeName>
</protein>
<dbReference type="EMBL" id="AP021857">
    <property type="protein sequence ID" value="BBO19526.1"/>
    <property type="molecule type" value="Genomic_DNA"/>
</dbReference>
<reference evidence="8" key="1">
    <citation type="journal article" name="DNA Res.">
        <title>The physiological potential of anammox bacteria as revealed by their core genome structure.</title>
        <authorList>
            <person name="Okubo T."/>
            <person name="Toyoda A."/>
            <person name="Fukuhara K."/>
            <person name="Uchiyama I."/>
            <person name="Harigaya Y."/>
            <person name="Kuroiwa M."/>
            <person name="Suzuki T."/>
            <person name="Murakami Y."/>
            <person name="Suwa Y."/>
            <person name="Takami H."/>
        </authorList>
    </citation>
    <scope>NUCLEOTIDE SEQUENCE</scope>
    <source>
        <strain evidence="8">317325-3</strain>
    </source>
</reference>
<dbReference type="InterPro" id="IPR020598">
    <property type="entry name" value="rRNA_Ade_methylase_Trfase_N"/>
</dbReference>
<dbReference type="InterPro" id="IPR000682">
    <property type="entry name" value="PCMT"/>
</dbReference>
<dbReference type="InterPro" id="IPR029063">
    <property type="entry name" value="SAM-dependent_MTases_sf"/>
</dbReference>
<keyword evidence="3 8" id="KW-0489">Methyltransferase</keyword>
<comment type="similarity">
    <text evidence="1">Belongs to the methyltransferase superfamily. L-isoaspartyl/D-aspartyl protein methyltransferase family.</text>
</comment>
<dbReference type="Gene3D" id="3.40.50.150">
    <property type="entry name" value="Vaccinia Virus protein VP39"/>
    <property type="match status" value="1"/>
</dbReference>
<evidence type="ECO:0000313" key="8">
    <source>
        <dbReference type="EMBL" id="BBO19526.1"/>
    </source>
</evidence>
<dbReference type="Proteomes" id="UP000662914">
    <property type="component" value="Chromosome"/>
</dbReference>
<dbReference type="PANTHER" id="PTHR11579:SF18">
    <property type="entry name" value="PROTEIN-L-ISOASPARTATE O-METHYLTRANSFERASE"/>
    <property type="match status" value="1"/>
</dbReference>
<proteinExistence type="inferred from homology"/>
<evidence type="ECO:0000259" key="7">
    <source>
        <dbReference type="SMART" id="SM00650"/>
    </source>
</evidence>
<dbReference type="GO" id="GO:0004719">
    <property type="term" value="F:protein-L-isoaspartate (D-aspartate) O-methyltransferase activity"/>
    <property type="evidence" value="ECO:0007669"/>
    <property type="project" value="InterPro"/>
</dbReference>
<dbReference type="AlphaFoldDB" id="A0A809RTJ6"/>
<gene>
    <name evidence="8" type="ORF">DSYM_02250</name>
</gene>
<dbReference type="SUPFAM" id="SSF53335">
    <property type="entry name" value="S-adenosyl-L-methionine-dependent methyltransferases"/>
    <property type="match status" value="1"/>
</dbReference>
<dbReference type="CDD" id="cd02440">
    <property type="entry name" value="AdoMet_MTases"/>
    <property type="match status" value="1"/>
</dbReference>
<evidence type="ECO:0000256" key="6">
    <source>
        <dbReference type="ARBA" id="ARBA00030757"/>
    </source>
</evidence>
<keyword evidence="5" id="KW-0949">S-adenosyl-L-methionine</keyword>
<sequence length="217" mass="23587">MNLEQARYNMVEQQIRTWEVLDQEVLDLLLTIKREDFVPPACLKLAYAETAIPLGHGAAMLPPALEAKLLQALQLRKSDKVLEIGTGSGYMAALLGARSDHVYTVEIEPALAAKARENLERHCADNVTVIDGDGAQGWPAQAPYDAIVLSGSVAEISDALLAQLKVGGRLLAVVGQAPLMQARLVTCVAEGRFQSVNLFETSIPRLRNVPERGNFVF</sequence>
<dbReference type="GO" id="GO:0000179">
    <property type="term" value="F:rRNA (adenine-N6,N6-)-dimethyltransferase activity"/>
    <property type="evidence" value="ECO:0007669"/>
    <property type="project" value="InterPro"/>
</dbReference>
<dbReference type="SMART" id="SM00650">
    <property type="entry name" value="rADc"/>
    <property type="match status" value="1"/>
</dbReference>
<organism evidence="8 9">
    <name type="scientific">Candidatus Desulfobacillus denitrificans</name>
    <dbReference type="NCBI Taxonomy" id="2608985"/>
    <lineage>
        <taxon>Bacteria</taxon>
        <taxon>Pseudomonadati</taxon>
        <taxon>Pseudomonadota</taxon>
        <taxon>Betaproteobacteria</taxon>
        <taxon>Candidatus Desulfobacillus</taxon>
    </lineage>
</organism>
<evidence type="ECO:0000256" key="5">
    <source>
        <dbReference type="ARBA" id="ARBA00022691"/>
    </source>
</evidence>
<evidence type="ECO:0000256" key="3">
    <source>
        <dbReference type="ARBA" id="ARBA00022603"/>
    </source>
</evidence>
<evidence type="ECO:0000256" key="4">
    <source>
        <dbReference type="ARBA" id="ARBA00022679"/>
    </source>
</evidence>
<evidence type="ECO:0000313" key="9">
    <source>
        <dbReference type="Proteomes" id="UP000662914"/>
    </source>
</evidence>
<evidence type="ECO:0000256" key="2">
    <source>
        <dbReference type="ARBA" id="ARBA00013346"/>
    </source>
</evidence>
<dbReference type="Pfam" id="PF01135">
    <property type="entry name" value="PCMT"/>
    <property type="match status" value="1"/>
</dbReference>
<accession>A0A809RTJ6</accession>